<dbReference type="PANTHER" id="PTHR33308">
    <property type="entry name" value="PEPTIDOGLYCAN HYDROLASE FLGJ"/>
    <property type="match status" value="1"/>
</dbReference>
<evidence type="ECO:0000256" key="2">
    <source>
        <dbReference type="ARBA" id="ARBA00022638"/>
    </source>
</evidence>
<evidence type="ECO:0000313" key="6">
    <source>
        <dbReference type="Proteomes" id="UP000831594"/>
    </source>
</evidence>
<keyword evidence="1" id="KW-0929">Antimicrobial</keyword>
<dbReference type="SUPFAM" id="SSF51261">
    <property type="entry name" value="Duplicated hybrid motif"/>
    <property type="match status" value="1"/>
</dbReference>
<keyword evidence="3" id="KW-0378">Hydrolase</keyword>
<dbReference type="GO" id="GO:0004040">
    <property type="term" value="F:amidase activity"/>
    <property type="evidence" value="ECO:0007669"/>
    <property type="project" value="InterPro"/>
</dbReference>
<dbReference type="InterPro" id="IPR016047">
    <property type="entry name" value="M23ase_b-sheet_dom"/>
</dbReference>
<dbReference type="InterPro" id="IPR011055">
    <property type="entry name" value="Dup_hybrid_motif"/>
</dbReference>
<dbReference type="Gene3D" id="2.70.70.10">
    <property type="entry name" value="Glucose Permease (Domain IIA)"/>
    <property type="match status" value="1"/>
</dbReference>
<organism evidence="5 6">
    <name type="scientific">Clostridium phage LPCPA6</name>
    <dbReference type="NCBI Taxonomy" id="2924884"/>
    <lineage>
        <taxon>Viruses</taxon>
        <taxon>Duplodnaviria</taxon>
        <taxon>Heunggongvirae</taxon>
        <taxon>Uroviricota</taxon>
        <taxon>Caudoviricetes</taxon>
        <taxon>Guelinviridae</taxon>
        <taxon>Hzauvirus</taxon>
        <taxon>Hzauvirus LPCPA6</taxon>
    </lineage>
</organism>
<dbReference type="Gene3D" id="1.10.530.10">
    <property type="match status" value="1"/>
</dbReference>
<proteinExistence type="predicted"/>
<evidence type="ECO:0000256" key="1">
    <source>
        <dbReference type="ARBA" id="ARBA00022529"/>
    </source>
</evidence>
<dbReference type="Gene3D" id="2.10.70.40">
    <property type="entry name" value="peptidoglycan hydrolase"/>
    <property type="match status" value="1"/>
</dbReference>
<dbReference type="EMBL" id="OM638104">
    <property type="protein sequence ID" value="UNY47195.1"/>
    <property type="molecule type" value="Genomic_DNA"/>
</dbReference>
<evidence type="ECO:0000313" key="5">
    <source>
        <dbReference type="EMBL" id="UNY47195.1"/>
    </source>
</evidence>
<keyword evidence="6" id="KW-1185">Reference proteome</keyword>
<name>A0AAE9K6P3_9CAUD</name>
<dbReference type="SMART" id="SM00047">
    <property type="entry name" value="LYZ2"/>
    <property type="match status" value="1"/>
</dbReference>
<feature type="domain" description="Mannosyl-glycoprotein endo-beta-N-acetylglucosamidase-like" evidence="4">
    <location>
        <begin position="195"/>
        <end position="352"/>
    </location>
</feature>
<dbReference type="CDD" id="cd12797">
    <property type="entry name" value="M23_peptidase"/>
    <property type="match status" value="1"/>
</dbReference>
<evidence type="ECO:0000256" key="3">
    <source>
        <dbReference type="ARBA" id="ARBA00022801"/>
    </source>
</evidence>
<dbReference type="InterPro" id="IPR051056">
    <property type="entry name" value="Glycosyl_Hydrolase_73"/>
</dbReference>
<dbReference type="Proteomes" id="UP000831594">
    <property type="component" value="Segment"/>
</dbReference>
<dbReference type="GO" id="GO:0042742">
    <property type="term" value="P:defense response to bacterium"/>
    <property type="evidence" value="ECO:0007669"/>
    <property type="project" value="UniProtKB-KW"/>
</dbReference>
<dbReference type="InterPro" id="IPR002901">
    <property type="entry name" value="MGlyc_endo_b_GlcNAc-like_dom"/>
</dbReference>
<dbReference type="PANTHER" id="PTHR33308:SF9">
    <property type="entry name" value="PEPTIDOGLYCAN HYDROLASE FLGJ"/>
    <property type="match status" value="1"/>
</dbReference>
<evidence type="ECO:0000259" key="4">
    <source>
        <dbReference type="SMART" id="SM00047"/>
    </source>
</evidence>
<dbReference type="GO" id="GO:0031640">
    <property type="term" value="P:killing of cells of another organism"/>
    <property type="evidence" value="ECO:0007669"/>
    <property type="project" value="UniProtKB-KW"/>
</dbReference>
<protein>
    <recommendedName>
        <fullName evidence="4">Mannosyl-glycoprotein endo-beta-N-acetylglucosamidase-like domain-containing protein</fullName>
    </recommendedName>
</protein>
<keyword evidence="2" id="KW-0081">Bacteriolytic enzyme</keyword>
<gene>
    <name evidence="5" type="ORF">HHOHNEGG_00018</name>
</gene>
<dbReference type="Pfam" id="PF01832">
    <property type="entry name" value="Glucosaminidase"/>
    <property type="match status" value="1"/>
</dbReference>
<reference evidence="5" key="1">
    <citation type="submission" date="2022-02" db="EMBL/GenBank/DDBJ databases">
        <authorList>
            <person name="Tian F."/>
            <person name="Li J."/>
            <person name="Li F."/>
            <person name="Tong Y."/>
        </authorList>
    </citation>
    <scope>NUCLEOTIDE SEQUENCE</scope>
</reference>
<sequence>MNIHFCYIHDFNSSYENVVDFANQYNQLDYFSKRTLFTKELNVQTDGEQYSIDINEALLNVASITYVYYKGLDNKYYFYFVTNRSFLTKNSSRLTLQLDVWQTYMFRYERMDSFVERCHVPRWSGNNPTKEYEPEDFGVGESMIYAQEELYKMGNGVIVTTTSPIGVLTSTGGGGVDGDIDVVNGSCSGTIDNPKLDKQAYFQQKFIKELYPSARYDFSKYNIFASIKLAQGALESDWGRSTLATKGNNLFGIKADSSWTGPKGQYPTTEYVNGKPVKVMAWFRHYSSWAESLHDHTQFLLKNKRYQQAGVFDAKTPEQQAECLRKAGYATDPNYPKLLMSIVNGSNLTVYDKKCNLDKPVQGNFISNKAGDNWLLPTTGTITALYPKYPSGNPHNGLDIGCPVGTDVRASKDGTVLDAKELNTSYGHFLKIQHGDSICIYGHNSKLLVKKGDKVKQGQVIAKSGNTGYSTGPHLHFEIRNDRVGEVVQYGVKTVHPYPAGKLGMEV</sequence>
<accession>A0AAE9K6P3</accession>
<dbReference type="PRINTS" id="PR01002">
    <property type="entry name" value="FLGFLGJ"/>
</dbReference>
<dbReference type="Pfam" id="PF01551">
    <property type="entry name" value="Peptidase_M23"/>
    <property type="match status" value="1"/>
</dbReference>